<keyword evidence="2" id="KW-1185">Reference proteome</keyword>
<proteinExistence type="predicted"/>
<gene>
    <name evidence="1" type="ORF">WQE_36887</name>
</gene>
<comment type="caution">
    <text evidence="1">The sequence shown here is derived from an EMBL/GenBank/DDBJ whole genome shotgun (WGS) entry which is preliminary data.</text>
</comment>
<name>A0ABP2PDN4_9BURK</name>
<dbReference type="Proteomes" id="UP000004980">
    <property type="component" value="Unassembled WGS sequence"/>
</dbReference>
<accession>A0ABP2PDN4</accession>
<evidence type="ECO:0000313" key="1">
    <source>
        <dbReference type="EMBL" id="EIM95916.1"/>
    </source>
</evidence>
<keyword evidence="1" id="KW-0436">Ligase</keyword>
<sequence>MPPFFVNELPHTAVGKLHKLKLPEMFPQHVLPSLHTSRR</sequence>
<dbReference type="EMBL" id="AKAU01000219">
    <property type="protein sequence ID" value="EIM95916.1"/>
    <property type="molecule type" value="Genomic_DNA"/>
</dbReference>
<organism evidence="1 2">
    <name type="scientific">Paraburkholderia hospita</name>
    <dbReference type="NCBI Taxonomy" id="169430"/>
    <lineage>
        <taxon>Bacteria</taxon>
        <taxon>Pseudomonadati</taxon>
        <taxon>Pseudomonadota</taxon>
        <taxon>Betaproteobacteria</taxon>
        <taxon>Burkholderiales</taxon>
        <taxon>Burkholderiaceae</taxon>
        <taxon>Paraburkholderia</taxon>
    </lineage>
</organism>
<dbReference type="GO" id="GO:0016874">
    <property type="term" value="F:ligase activity"/>
    <property type="evidence" value="ECO:0007669"/>
    <property type="project" value="UniProtKB-KW"/>
</dbReference>
<protein>
    <submittedName>
        <fullName evidence="1">AMP-dependent synthetase and ligase</fullName>
    </submittedName>
</protein>
<reference evidence="1 2" key="1">
    <citation type="journal article" date="2012" name="J. Bacteriol.">
        <title>Draft Genome Sequence of the Soil Bacterium Burkholderia terrae Strain BS001, Which Interacts with Fungal Surface Structures.</title>
        <authorList>
            <person name="Nazir R."/>
            <person name="Hansen M.A."/>
            <person name="Sorensen S."/>
            <person name="van Elsas J.D."/>
        </authorList>
    </citation>
    <scope>NUCLEOTIDE SEQUENCE [LARGE SCALE GENOMIC DNA]</scope>
    <source>
        <strain evidence="1 2">BS001</strain>
    </source>
</reference>
<evidence type="ECO:0000313" key="2">
    <source>
        <dbReference type="Proteomes" id="UP000004980"/>
    </source>
</evidence>